<accession>A0A7G9Z6W1</accession>
<sequence>MIAHSKAEMRYPNIKETRRVHYSLYSEYEEDMRALMTNPNSWMTAY</sequence>
<organism evidence="1">
    <name type="scientific">Candidatus Methanophaga sp. ANME-1 ERB7</name>
    <dbReference type="NCBI Taxonomy" id="2759913"/>
    <lineage>
        <taxon>Archaea</taxon>
        <taxon>Methanobacteriati</taxon>
        <taxon>Methanobacteriota</taxon>
        <taxon>Stenosarchaea group</taxon>
        <taxon>Methanomicrobia</taxon>
        <taxon>Candidatus Methanophagales</taxon>
        <taxon>Candidatus Methanophagaceae</taxon>
        <taxon>Candidatus Methanophaga</taxon>
    </lineage>
</organism>
<gene>
    <name evidence="1" type="ORF">DPHACCJJ_00010</name>
</gene>
<proteinExistence type="predicted"/>
<name>A0A7G9Z6W1_9EURY</name>
<dbReference type="AlphaFoldDB" id="A0A7G9Z6W1"/>
<dbReference type="EMBL" id="MT631638">
    <property type="protein sequence ID" value="QNO55995.1"/>
    <property type="molecule type" value="Genomic_DNA"/>
</dbReference>
<evidence type="ECO:0000313" key="1">
    <source>
        <dbReference type="EMBL" id="QNO55995.1"/>
    </source>
</evidence>
<protein>
    <submittedName>
        <fullName evidence="1">Uncharacterized protein</fullName>
    </submittedName>
</protein>
<reference evidence="1" key="1">
    <citation type="submission" date="2020-06" db="EMBL/GenBank/DDBJ databases">
        <title>Unique genomic features of the anaerobic methanotrophic archaea.</title>
        <authorList>
            <person name="Chadwick G.L."/>
            <person name="Skennerton C.T."/>
            <person name="Laso-Perez R."/>
            <person name="Leu A.O."/>
            <person name="Speth D.R."/>
            <person name="Yu H."/>
            <person name="Morgan-Lang C."/>
            <person name="Hatzenpichler R."/>
            <person name="Goudeau D."/>
            <person name="Malmstrom R."/>
            <person name="Brazelton W.J."/>
            <person name="Woyke T."/>
            <person name="Hallam S.J."/>
            <person name="Tyson G.W."/>
            <person name="Wegener G."/>
            <person name="Boetius A."/>
            <person name="Orphan V."/>
        </authorList>
    </citation>
    <scope>NUCLEOTIDE SEQUENCE</scope>
</reference>